<proteinExistence type="predicted"/>
<dbReference type="Proteomes" id="UP000789702">
    <property type="component" value="Unassembled WGS sequence"/>
</dbReference>
<reference evidence="1" key="1">
    <citation type="submission" date="2021-06" db="EMBL/GenBank/DDBJ databases">
        <authorList>
            <person name="Kallberg Y."/>
            <person name="Tangrot J."/>
            <person name="Rosling A."/>
        </authorList>
    </citation>
    <scope>NUCLEOTIDE SEQUENCE</scope>
    <source>
        <strain evidence="1">IL203A</strain>
    </source>
</reference>
<sequence length="99" mass="11600">MHSISIKQEDQSSYSKLSILQSCIPSDENQSMEIIAKPIVETKDRPEIKKEILIKEELSTLDYRVLESLEKDKKNTDKHPIRKSSKKAKKYKDIYNSCW</sequence>
<name>A0ACA9LSF5_9GLOM</name>
<gene>
    <name evidence="1" type="ORF">DHETER_LOCUS4913</name>
</gene>
<evidence type="ECO:0000313" key="1">
    <source>
        <dbReference type="EMBL" id="CAG8543586.1"/>
    </source>
</evidence>
<feature type="non-terminal residue" evidence="1">
    <location>
        <position position="99"/>
    </location>
</feature>
<protein>
    <submittedName>
        <fullName evidence="1">9689_t:CDS:1</fullName>
    </submittedName>
</protein>
<keyword evidence="2" id="KW-1185">Reference proteome</keyword>
<dbReference type="EMBL" id="CAJVPU010005133">
    <property type="protein sequence ID" value="CAG8543586.1"/>
    <property type="molecule type" value="Genomic_DNA"/>
</dbReference>
<comment type="caution">
    <text evidence="1">The sequence shown here is derived from an EMBL/GenBank/DDBJ whole genome shotgun (WGS) entry which is preliminary data.</text>
</comment>
<organism evidence="1 2">
    <name type="scientific">Dentiscutata heterogama</name>
    <dbReference type="NCBI Taxonomy" id="1316150"/>
    <lineage>
        <taxon>Eukaryota</taxon>
        <taxon>Fungi</taxon>
        <taxon>Fungi incertae sedis</taxon>
        <taxon>Mucoromycota</taxon>
        <taxon>Glomeromycotina</taxon>
        <taxon>Glomeromycetes</taxon>
        <taxon>Diversisporales</taxon>
        <taxon>Gigasporaceae</taxon>
        <taxon>Dentiscutata</taxon>
    </lineage>
</organism>
<evidence type="ECO:0000313" key="2">
    <source>
        <dbReference type="Proteomes" id="UP000789702"/>
    </source>
</evidence>
<accession>A0ACA9LSF5</accession>